<protein>
    <recommendedName>
        <fullName evidence="3">Signal transduction histidine kinase internal region domain-containing protein</fullName>
    </recommendedName>
</protein>
<keyword evidence="2" id="KW-1133">Transmembrane helix</keyword>
<dbReference type="EMBL" id="BMER01000004">
    <property type="protein sequence ID" value="GGG95995.1"/>
    <property type="molecule type" value="Genomic_DNA"/>
</dbReference>
<evidence type="ECO:0000256" key="2">
    <source>
        <dbReference type="SAM" id="Phobius"/>
    </source>
</evidence>
<name>A0A917HX88_9SPHI</name>
<evidence type="ECO:0000313" key="5">
    <source>
        <dbReference type="Proteomes" id="UP000660862"/>
    </source>
</evidence>
<feature type="coiled-coil region" evidence="1">
    <location>
        <begin position="126"/>
        <end position="158"/>
    </location>
</feature>
<dbReference type="PANTHER" id="PTHR34220">
    <property type="entry name" value="SENSOR HISTIDINE KINASE YPDA"/>
    <property type="match status" value="1"/>
</dbReference>
<reference evidence="4" key="1">
    <citation type="journal article" date="2014" name="Int. J. Syst. Evol. Microbiol.">
        <title>Complete genome sequence of Corynebacterium casei LMG S-19264T (=DSM 44701T), isolated from a smear-ripened cheese.</title>
        <authorList>
            <consortium name="US DOE Joint Genome Institute (JGI-PGF)"/>
            <person name="Walter F."/>
            <person name="Albersmeier A."/>
            <person name="Kalinowski J."/>
            <person name="Ruckert C."/>
        </authorList>
    </citation>
    <scope>NUCLEOTIDE SEQUENCE</scope>
    <source>
        <strain evidence="4">CGMCC 1.12195</strain>
    </source>
</reference>
<dbReference type="GO" id="GO:0000155">
    <property type="term" value="F:phosphorelay sensor kinase activity"/>
    <property type="evidence" value="ECO:0007669"/>
    <property type="project" value="InterPro"/>
</dbReference>
<dbReference type="InterPro" id="IPR050640">
    <property type="entry name" value="Bact_2-comp_sensor_kinase"/>
</dbReference>
<evidence type="ECO:0000313" key="4">
    <source>
        <dbReference type="EMBL" id="GGG95995.1"/>
    </source>
</evidence>
<keyword evidence="5" id="KW-1185">Reference proteome</keyword>
<dbReference type="Pfam" id="PF06580">
    <property type="entry name" value="His_kinase"/>
    <property type="match status" value="1"/>
</dbReference>
<keyword evidence="2" id="KW-0812">Transmembrane</keyword>
<reference evidence="4" key="2">
    <citation type="submission" date="2020-09" db="EMBL/GenBank/DDBJ databases">
        <authorList>
            <person name="Sun Q."/>
            <person name="Zhou Y."/>
        </authorList>
    </citation>
    <scope>NUCLEOTIDE SEQUENCE</scope>
    <source>
        <strain evidence="4">CGMCC 1.12195</strain>
    </source>
</reference>
<dbReference type="Proteomes" id="UP000660862">
    <property type="component" value="Unassembled WGS sequence"/>
</dbReference>
<feature type="domain" description="Signal transduction histidine kinase internal region" evidence="3">
    <location>
        <begin position="150"/>
        <end position="225"/>
    </location>
</feature>
<dbReference type="AlphaFoldDB" id="A0A917HX88"/>
<dbReference type="GO" id="GO:0016020">
    <property type="term" value="C:membrane"/>
    <property type="evidence" value="ECO:0007669"/>
    <property type="project" value="InterPro"/>
</dbReference>
<accession>A0A917HX88</accession>
<dbReference type="PANTHER" id="PTHR34220:SF7">
    <property type="entry name" value="SENSOR HISTIDINE KINASE YPDA"/>
    <property type="match status" value="1"/>
</dbReference>
<evidence type="ECO:0000259" key="3">
    <source>
        <dbReference type="Pfam" id="PF06580"/>
    </source>
</evidence>
<sequence>MKRYYPFTGLIISLFVALLSYVLRTAREEMTSSAYSAIGSFTNTFLSWLVVQWVIQREQPRHYAWKGLLAVTGCMCISLLLFYATRDVAEIRERAEAAQRGMRAVHFLLLLRGMVIGGFLFFIAYLLRMTALNQRSRLENERLKKENLQARLNLMQEQLSPHFLFNSLGTLRTMVTDPAPRAFIQRLADVYRYLLNSRQADMVELRQELDFVRAYLHILQERFEGALLVTLDIADHCLSMKLPPMTLQLLVENAIKHNVVDTVSPLWLSISTIGADTVTVRNSLRLKRSADTKSGTGLHNISERYRLLTGRTIEVLQTPEEFVVSIFLVKS</sequence>
<keyword evidence="2" id="KW-0472">Membrane</keyword>
<feature type="transmembrane region" description="Helical" evidence="2">
    <location>
        <begin position="104"/>
        <end position="127"/>
    </location>
</feature>
<gene>
    <name evidence="4" type="ORF">GCM10007415_34020</name>
</gene>
<proteinExistence type="predicted"/>
<comment type="caution">
    <text evidence="4">The sequence shown here is derived from an EMBL/GenBank/DDBJ whole genome shotgun (WGS) entry which is preliminary data.</text>
</comment>
<keyword evidence="1" id="KW-0175">Coiled coil</keyword>
<dbReference type="InterPro" id="IPR010559">
    <property type="entry name" value="Sig_transdc_His_kin_internal"/>
</dbReference>
<feature type="transmembrane region" description="Helical" evidence="2">
    <location>
        <begin position="67"/>
        <end position="84"/>
    </location>
</feature>
<feature type="transmembrane region" description="Helical" evidence="2">
    <location>
        <begin position="34"/>
        <end position="55"/>
    </location>
</feature>
<evidence type="ECO:0000256" key="1">
    <source>
        <dbReference type="SAM" id="Coils"/>
    </source>
</evidence>
<dbReference type="RefSeq" id="WP_188507287.1">
    <property type="nucleotide sequence ID" value="NZ_BMER01000004.1"/>
</dbReference>
<organism evidence="4 5">
    <name type="scientific">Parapedobacter pyrenivorans</name>
    <dbReference type="NCBI Taxonomy" id="1305674"/>
    <lineage>
        <taxon>Bacteria</taxon>
        <taxon>Pseudomonadati</taxon>
        <taxon>Bacteroidota</taxon>
        <taxon>Sphingobacteriia</taxon>
        <taxon>Sphingobacteriales</taxon>
        <taxon>Sphingobacteriaceae</taxon>
        <taxon>Parapedobacter</taxon>
    </lineage>
</organism>